<evidence type="ECO:0000313" key="2">
    <source>
        <dbReference type="EMBL" id="QCE10981.1"/>
    </source>
</evidence>
<evidence type="ECO:0000313" key="3">
    <source>
        <dbReference type="Proteomes" id="UP000501690"/>
    </source>
</evidence>
<sequence length="196" mass="21349">MEVYTKKRKEEGVVEKTLTKGFFPLTWQPLLFDTTTTPTSGTAPAPPDSPVTTPTTVASPAGDDVVIRSASREVPLRQHTASLPAASIDAGDVALVLGGSTISLSKANPERSLPRRHHSKTSAAAAAASTTDVDGENPETLDLHSPSLRLDSQARLALLSRHPGSLRFPFKAPNRRRPRRRRWFLLLCLSLCYDWT</sequence>
<proteinExistence type="predicted"/>
<accession>A0A4D6NDN4</accession>
<gene>
    <name evidence="2" type="ORF">DEO72_LG10g2214</name>
</gene>
<protein>
    <submittedName>
        <fullName evidence="2">Uncharacterized protein</fullName>
    </submittedName>
</protein>
<evidence type="ECO:0000256" key="1">
    <source>
        <dbReference type="SAM" id="MobiDB-lite"/>
    </source>
</evidence>
<organism evidence="2 3">
    <name type="scientific">Vigna unguiculata</name>
    <name type="common">Cowpea</name>
    <dbReference type="NCBI Taxonomy" id="3917"/>
    <lineage>
        <taxon>Eukaryota</taxon>
        <taxon>Viridiplantae</taxon>
        <taxon>Streptophyta</taxon>
        <taxon>Embryophyta</taxon>
        <taxon>Tracheophyta</taxon>
        <taxon>Spermatophyta</taxon>
        <taxon>Magnoliopsida</taxon>
        <taxon>eudicotyledons</taxon>
        <taxon>Gunneridae</taxon>
        <taxon>Pentapetalae</taxon>
        <taxon>rosids</taxon>
        <taxon>fabids</taxon>
        <taxon>Fabales</taxon>
        <taxon>Fabaceae</taxon>
        <taxon>Papilionoideae</taxon>
        <taxon>50 kb inversion clade</taxon>
        <taxon>NPAAA clade</taxon>
        <taxon>indigoferoid/millettioid clade</taxon>
        <taxon>Phaseoleae</taxon>
        <taxon>Vigna</taxon>
    </lineage>
</organism>
<feature type="region of interest" description="Disordered" evidence="1">
    <location>
        <begin position="34"/>
        <end position="60"/>
    </location>
</feature>
<keyword evidence="3" id="KW-1185">Reference proteome</keyword>
<feature type="compositionally biased region" description="Low complexity" evidence="1">
    <location>
        <begin position="121"/>
        <end position="131"/>
    </location>
</feature>
<reference evidence="2 3" key="1">
    <citation type="submission" date="2019-04" db="EMBL/GenBank/DDBJ databases">
        <title>An improved genome assembly and genetic linkage map for asparagus bean, Vigna unguiculata ssp. sesquipedialis.</title>
        <authorList>
            <person name="Xia Q."/>
            <person name="Zhang R."/>
            <person name="Dong Y."/>
        </authorList>
    </citation>
    <scope>NUCLEOTIDE SEQUENCE [LARGE SCALE GENOMIC DNA]</scope>
    <source>
        <tissue evidence="2">Leaf</tissue>
    </source>
</reference>
<dbReference type="EMBL" id="CP039354">
    <property type="protein sequence ID" value="QCE10981.1"/>
    <property type="molecule type" value="Genomic_DNA"/>
</dbReference>
<dbReference type="AlphaFoldDB" id="A0A4D6NDN4"/>
<feature type="compositionally biased region" description="Low complexity" evidence="1">
    <location>
        <begin position="50"/>
        <end position="60"/>
    </location>
</feature>
<feature type="compositionally biased region" description="Low complexity" evidence="1">
    <location>
        <begin position="34"/>
        <end position="43"/>
    </location>
</feature>
<dbReference type="Proteomes" id="UP000501690">
    <property type="component" value="Linkage Group LG10"/>
</dbReference>
<name>A0A4D6NDN4_VIGUN</name>
<feature type="region of interest" description="Disordered" evidence="1">
    <location>
        <begin position="106"/>
        <end position="144"/>
    </location>
</feature>